<dbReference type="InterPro" id="IPR003961">
    <property type="entry name" value="FN3_dom"/>
</dbReference>
<keyword evidence="2" id="KW-0732">Signal</keyword>
<keyword evidence="1" id="KW-0677">Repeat</keyword>
<sequence>MMFTGARVFLTVVIVFSCIGVELAVCALCQDAGIGWTYFHTTQSCYHLVEHRNALQSFSERLKDFTGAWTIKTPCDQVRGGPNSNQTAALALLKTTGEVNFLRDFVSEKNKKALVNVNLTSLKSLQATNLWNEDRRYYIQQGIRVNASSGIVSLLLSNSSFGRLFQSDGFFTGPVLCQVARGPVGPPYCPSRLEIDILSKSSVLLKWKPGHNGGSPQTFTLSLYYCSGYTASNCTLAGTHSLIQSSYAGVLEHSFHNLNPKPKIIYRFSIASKNVNGTVSKCQDAYQSLESATIPPSCPTDFEIDRISASVVVLSWKPGFHGRLPQTFLVSLEECTLGSRKCSLKRYVRENATTDTAWRYYVWKDLVTSSNALYTFSIQAENSRGTTGKCPSAVKTIKEENSLPSCPTEMEINILSRTEVQLLWRPGMGGGQALKFTITCELCPEPNSRTCSVADRATVPLINNVGRLSYTVYNLTVSSNTMTYKFTIVPKNSKGLASNCKSVFRNVNSVISPPSCPTDVDASVISDSAVLLSWKPGHDGGLTQTFSVNLGRCNDSSLNCSSGDDVEISYVESRGVFYAVLSGVGLDNHTDLILTVRAKNPRGFALRCDNSSIGVNAGILI</sequence>
<proteinExistence type="predicted"/>
<feature type="chain" id="PRO_5043830756" description="Fibronectin type-III domain-containing protein" evidence="2">
    <location>
        <begin position="25"/>
        <end position="621"/>
    </location>
</feature>
<dbReference type="InterPro" id="IPR036116">
    <property type="entry name" value="FN3_sf"/>
</dbReference>
<gene>
    <name evidence="4" type="ORF">GSLYS_00019045001</name>
</gene>
<dbReference type="PANTHER" id="PTHR13817:SF164">
    <property type="entry name" value="ZORMIN, ISOFORM J"/>
    <property type="match status" value="1"/>
</dbReference>
<dbReference type="InterPro" id="IPR013783">
    <property type="entry name" value="Ig-like_fold"/>
</dbReference>
<dbReference type="CDD" id="cd00063">
    <property type="entry name" value="FN3"/>
    <property type="match status" value="2"/>
</dbReference>
<evidence type="ECO:0000259" key="3">
    <source>
        <dbReference type="PROSITE" id="PS50853"/>
    </source>
</evidence>
<evidence type="ECO:0000256" key="2">
    <source>
        <dbReference type="SAM" id="SignalP"/>
    </source>
</evidence>
<keyword evidence="5" id="KW-1185">Reference proteome</keyword>
<comment type="caution">
    <text evidence="4">The sequence shown here is derived from an EMBL/GenBank/DDBJ whole genome shotgun (WGS) entry which is preliminary data.</text>
</comment>
<dbReference type="Proteomes" id="UP001497497">
    <property type="component" value="Unassembled WGS sequence"/>
</dbReference>
<organism evidence="4 5">
    <name type="scientific">Lymnaea stagnalis</name>
    <name type="common">Great pond snail</name>
    <name type="synonym">Helix stagnalis</name>
    <dbReference type="NCBI Taxonomy" id="6523"/>
    <lineage>
        <taxon>Eukaryota</taxon>
        <taxon>Metazoa</taxon>
        <taxon>Spiralia</taxon>
        <taxon>Lophotrochozoa</taxon>
        <taxon>Mollusca</taxon>
        <taxon>Gastropoda</taxon>
        <taxon>Heterobranchia</taxon>
        <taxon>Euthyneura</taxon>
        <taxon>Panpulmonata</taxon>
        <taxon>Hygrophila</taxon>
        <taxon>Lymnaeoidea</taxon>
        <taxon>Lymnaeidae</taxon>
        <taxon>Lymnaea</taxon>
    </lineage>
</organism>
<dbReference type="PROSITE" id="PS51257">
    <property type="entry name" value="PROKAR_LIPOPROTEIN"/>
    <property type="match status" value="1"/>
</dbReference>
<reference evidence="4 5" key="1">
    <citation type="submission" date="2024-04" db="EMBL/GenBank/DDBJ databases">
        <authorList>
            <consortium name="Genoscope - CEA"/>
            <person name="William W."/>
        </authorList>
    </citation>
    <scope>NUCLEOTIDE SEQUENCE [LARGE SCALE GENOMIC DNA]</scope>
</reference>
<feature type="signal peptide" evidence="2">
    <location>
        <begin position="1"/>
        <end position="24"/>
    </location>
</feature>
<protein>
    <recommendedName>
        <fullName evidence="3">Fibronectin type-III domain-containing protein</fullName>
    </recommendedName>
</protein>
<dbReference type="SUPFAM" id="SSF49265">
    <property type="entry name" value="Fibronectin type III"/>
    <property type="match status" value="3"/>
</dbReference>
<feature type="domain" description="Fibronectin type-III" evidence="3">
    <location>
        <begin position="189"/>
        <end position="297"/>
    </location>
</feature>
<dbReference type="EMBL" id="CAXITT010000723">
    <property type="protein sequence ID" value="CAL1545563.1"/>
    <property type="molecule type" value="Genomic_DNA"/>
</dbReference>
<dbReference type="Gene3D" id="2.60.40.10">
    <property type="entry name" value="Immunoglobulins"/>
    <property type="match status" value="4"/>
</dbReference>
<dbReference type="AlphaFoldDB" id="A0AAV2IF85"/>
<name>A0AAV2IF85_LYMST</name>
<dbReference type="PROSITE" id="PS50853">
    <property type="entry name" value="FN3"/>
    <property type="match status" value="1"/>
</dbReference>
<dbReference type="SMART" id="SM00060">
    <property type="entry name" value="FN3"/>
    <property type="match status" value="4"/>
</dbReference>
<accession>A0AAV2IF85</accession>
<dbReference type="PANTHER" id="PTHR13817">
    <property type="entry name" value="TITIN"/>
    <property type="match status" value="1"/>
</dbReference>
<evidence type="ECO:0000313" key="5">
    <source>
        <dbReference type="Proteomes" id="UP001497497"/>
    </source>
</evidence>
<evidence type="ECO:0000256" key="1">
    <source>
        <dbReference type="ARBA" id="ARBA00022737"/>
    </source>
</evidence>
<evidence type="ECO:0000313" key="4">
    <source>
        <dbReference type="EMBL" id="CAL1545563.1"/>
    </source>
</evidence>
<dbReference type="InterPro" id="IPR050964">
    <property type="entry name" value="Striated_Muscle_Regulatory"/>
</dbReference>